<dbReference type="AlphaFoldDB" id="A0A0J7XV72"/>
<dbReference type="EMBL" id="JACU01000005">
    <property type="protein sequence ID" value="KMS55502.1"/>
    <property type="molecule type" value="Genomic_DNA"/>
</dbReference>
<dbReference type="PATRIC" id="fig|1114963.3.peg.2722"/>
<reference evidence="1 2" key="1">
    <citation type="journal article" date="2015" name="G3 (Bethesda)">
        <title>Insights into Ongoing Evolution of the Hexachlorocyclohexane Catabolic Pathway from Comparative Genomics of Ten Sphingomonadaceae Strains.</title>
        <authorList>
            <person name="Pearce S.L."/>
            <person name="Oakeshott J.G."/>
            <person name="Pandey G."/>
        </authorList>
    </citation>
    <scope>NUCLEOTIDE SEQUENCE [LARGE SCALE GENOMIC DNA]</scope>
    <source>
        <strain evidence="1 2">LL02</strain>
    </source>
</reference>
<gene>
    <name evidence="1" type="ORF">V474_19425</name>
</gene>
<sequence>MQIPNYLTYELVRRLSHDAPQKETADLLRALGIATDEPGPAPDFDAMAEGYEGTCQTGSFILEGTLDFIGHKVPVHFRISYAGPVDGDAPWDMMKGPTMTVDLLSWSEGLSAEAHWVPVGPGLLSDRMVEDIWPAISLHASQQENA</sequence>
<evidence type="ECO:0000313" key="1">
    <source>
        <dbReference type="EMBL" id="KMS55502.1"/>
    </source>
</evidence>
<evidence type="ECO:0000313" key="2">
    <source>
        <dbReference type="Proteomes" id="UP000052268"/>
    </source>
</evidence>
<organism evidence="1 2">
    <name type="scientific">Novosphingobium barchaimii LL02</name>
    <dbReference type="NCBI Taxonomy" id="1114963"/>
    <lineage>
        <taxon>Bacteria</taxon>
        <taxon>Pseudomonadati</taxon>
        <taxon>Pseudomonadota</taxon>
        <taxon>Alphaproteobacteria</taxon>
        <taxon>Sphingomonadales</taxon>
        <taxon>Sphingomonadaceae</taxon>
        <taxon>Novosphingobium</taxon>
    </lineage>
</organism>
<proteinExistence type="predicted"/>
<dbReference type="OrthoDB" id="9829600at2"/>
<comment type="caution">
    <text evidence="1">The sequence shown here is derived from an EMBL/GenBank/DDBJ whole genome shotgun (WGS) entry which is preliminary data.</text>
</comment>
<dbReference type="Proteomes" id="UP000052268">
    <property type="component" value="Unassembled WGS sequence"/>
</dbReference>
<dbReference type="RefSeq" id="WP_059151889.1">
    <property type="nucleotide sequence ID" value="NZ_KQ130454.1"/>
</dbReference>
<protein>
    <submittedName>
        <fullName evidence="1">Uncharacterized protein</fullName>
    </submittedName>
</protein>
<accession>A0A0J7XV72</accession>
<name>A0A0J7XV72_9SPHN</name>
<keyword evidence="2" id="KW-1185">Reference proteome</keyword>